<dbReference type="FunFam" id="1.10.287.80:FF:000005">
    <property type="entry name" value="ATP synthase gamma chain"/>
    <property type="match status" value="1"/>
</dbReference>
<comment type="caution">
    <text evidence="13">The sequence shown here is derived from an EMBL/GenBank/DDBJ whole genome shotgun (WGS) entry which is preliminary data.</text>
</comment>
<dbReference type="GO" id="GO:0005886">
    <property type="term" value="C:plasma membrane"/>
    <property type="evidence" value="ECO:0007669"/>
    <property type="project" value="UniProtKB-SubCell"/>
</dbReference>
<name>A0A6B2R246_9BURK</name>
<dbReference type="GO" id="GO:0042777">
    <property type="term" value="P:proton motive force-driven plasma membrane ATP synthesis"/>
    <property type="evidence" value="ECO:0007669"/>
    <property type="project" value="UniProtKB-UniRule"/>
</dbReference>
<dbReference type="PANTHER" id="PTHR11693:SF22">
    <property type="entry name" value="ATP SYNTHASE SUBUNIT GAMMA, MITOCHONDRIAL"/>
    <property type="match status" value="1"/>
</dbReference>
<dbReference type="CDD" id="cd12151">
    <property type="entry name" value="F1-ATPase_gamma"/>
    <property type="match status" value="1"/>
</dbReference>
<keyword evidence="7 12" id="KW-0375">Hydrogen ion transport</keyword>
<dbReference type="EMBL" id="JAAGRN010000010">
    <property type="protein sequence ID" value="NDY84183.1"/>
    <property type="molecule type" value="Genomic_DNA"/>
</dbReference>
<evidence type="ECO:0000313" key="13">
    <source>
        <dbReference type="EMBL" id="NDY84183.1"/>
    </source>
</evidence>
<reference evidence="13" key="1">
    <citation type="submission" date="2020-02" db="EMBL/GenBank/DDBJ databases">
        <authorList>
            <person name="Chen W.-M."/>
        </authorList>
    </citation>
    <scope>NUCLEOTIDE SEQUENCE</scope>
    <source>
        <strain evidence="13">NBD-18</strain>
    </source>
</reference>
<comment type="subunit">
    <text evidence="4 12">F-type ATPases have 2 components, CF(1) - the catalytic core - and CF(0) - the membrane proton channel. CF(1) has five subunits: alpha(3), beta(3), gamma(1), delta(1), epsilon(1). CF(0) has three main subunits: a, b and c.</text>
</comment>
<organism evidence="13">
    <name type="scientific">Sheuella amnicola</name>
    <dbReference type="NCBI Taxonomy" id="2707330"/>
    <lineage>
        <taxon>Bacteria</taxon>
        <taxon>Pseudomonadati</taxon>
        <taxon>Pseudomonadota</taxon>
        <taxon>Betaproteobacteria</taxon>
        <taxon>Burkholderiales</taxon>
        <taxon>Alcaligenaceae</taxon>
        <taxon>Sheuella</taxon>
    </lineage>
</organism>
<dbReference type="Gene3D" id="3.40.1380.10">
    <property type="match status" value="1"/>
</dbReference>
<evidence type="ECO:0000256" key="10">
    <source>
        <dbReference type="ARBA" id="ARBA00023196"/>
    </source>
</evidence>
<dbReference type="GO" id="GO:0005524">
    <property type="term" value="F:ATP binding"/>
    <property type="evidence" value="ECO:0007669"/>
    <property type="project" value="UniProtKB-UniRule"/>
</dbReference>
<dbReference type="NCBIfam" id="NF004144">
    <property type="entry name" value="PRK05621.1-1"/>
    <property type="match status" value="1"/>
</dbReference>
<evidence type="ECO:0000256" key="6">
    <source>
        <dbReference type="ARBA" id="ARBA00022475"/>
    </source>
</evidence>
<dbReference type="InterPro" id="IPR035968">
    <property type="entry name" value="ATP_synth_F1_ATPase_gsu"/>
</dbReference>
<dbReference type="PANTHER" id="PTHR11693">
    <property type="entry name" value="ATP SYNTHASE GAMMA CHAIN"/>
    <property type="match status" value="1"/>
</dbReference>
<protein>
    <recommendedName>
        <fullName evidence="12">ATP synthase gamma chain</fullName>
    </recommendedName>
    <alternativeName>
        <fullName evidence="12">ATP synthase F1 sector gamma subunit</fullName>
    </alternativeName>
    <alternativeName>
        <fullName evidence="12">F-ATPase gamma subunit</fullName>
    </alternativeName>
</protein>
<evidence type="ECO:0000256" key="5">
    <source>
        <dbReference type="ARBA" id="ARBA00022448"/>
    </source>
</evidence>
<comment type="function">
    <text evidence="1 12">Produces ATP from ADP in the presence of a proton gradient across the membrane. The gamma chain is believed to be important in regulating ATPase activity and the flow of protons through the CF(0) complex.</text>
</comment>
<evidence type="ECO:0000256" key="12">
    <source>
        <dbReference type="HAMAP-Rule" id="MF_00815"/>
    </source>
</evidence>
<comment type="similarity">
    <text evidence="3 12">Belongs to the ATPase gamma chain family.</text>
</comment>
<dbReference type="GO" id="GO:0045259">
    <property type="term" value="C:proton-transporting ATP synthase complex"/>
    <property type="evidence" value="ECO:0007669"/>
    <property type="project" value="UniProtKB-KW"/>
</dbReference>
<proteinExistence type="inferred from homology"/>
<keyword evidence="11 12" id="KW-0066">ATP synthesis</keyword>
<sequence length="302" mass="33120">MAGIKEIRTKIKSVQNTRKITKAMEMVAASKMRKAQERMRAGRPYAEKVRTMASRLMEANPEYSHPYLVESADLKAVGVVVVSTDKGLCGGLNTNIMRLVLNRLREFDEKGIRVQFTALGNKGLGTLTRIGANLVSQEVQLGDTPELARLVGAIKVQLDDFAAGRIDAVYVATNRFINTMKQEATFTRLLPLPGKLKDPYRAESAGSDEQDAKGADYGWDYIYEPDAGTVIDELLHRYVEGLVYQSVAENMASEQSARMVAMKAASDNAKKVIGDLQLVYNKTRQAAITKEISEIVGGAAAV</sequence>
<keyword evidence="8 12" id="KW-0406">Ion transport</keyword>
<dbReference type="AlphaFoldDB" id="A0A6B2R246"/>
<evidence type="ECO:0000256" key="4">
    <source>
        <dbReference type="ARBA" id="ARBA00011648"/>
    </source>
</evidence>
<dbReference type="SUPFAM" id="SSF52943">
    <property type="entry name" value="ATP synthase (F1-ATPase), gamma subunit"/>
    <property type="match status" value="1"/>
</dbReference>
<dbReference type="InterPro" id="IPR023632">
    <property type="entry name" value="ATP_synth_F1_gsu_CS"/>
</dbReference>
<dbReference type="Pfam" id="PF00231">
    <property type="entry name" value="ATP-synt"/>
    <property type="match status" value="1"/>
</dbReference>
<dbReference type="HAMAP" id="MF_00815">
    <property type="entry name" value="ATP_synth_gamma_bact"/>
    <property type="match status" value="1"/>
</dbReference>
<keyword evidence="10 12" id="KW-0139">CF(1)</keyword>
<keyword evidence="5 12" id="KW-0813">Transport</keyword>
<dbReference type="NCBIfam" id="TIGR01146">
    <property type="entry name" value="ATPsyn_F1gamma"/>
    <property type="match status" value="1"/>
</dbReference>
<evidence type="ECO:0000256" key="7">
    <source>
        <dbReference type="ARBA" id="ARBA00022781"/>
    </source>
</evidence>
<evidence type="ECO:0000256" key="11">
    <source>
        <dbReference type="ARBA" id="ARBA00023310"/>
    </source>
</evidence>
<dbReference type="PROSITE" id="PS00153">
    <property type="entry name" value="ATPASE_GAMMA"/>
    <property type="match status" value="1"/>
</dbReference>
<keyword evidence="6 12" id="KW-1003">Cell membrane</keyword>
<evidence type="ECO:0000256" key="8">
    <source>
        <dbReference type="ARBA" id="ARBA00023065"/>
    </source>
</evidence>
<dbReference type="RefSeq" id="WP_163656005.1">
    <property type="nucleotide sequence ID" value="NZ_JAAGRN010000010.1"/>
</dbReference>
<comment type="subcellular location">
    <subcellularLocation>
        <location evidence="12">Cell membrane</location>
        <topology evidence="12">Peripheral membrane protein</topology>
    </subcellularLocation>
    <subcellularLocation>
        <location evidence="2">Membrane</location>
        <topology evidence="2">Peripheral membrane protein</topology>
    </subcellularLocation>
</comment>
<evidence type="ECO:0000256" key="3">
    <source>
        <dbReference type="ARBA" id="ARBA00007681"/>
    </source>
</evidence>
<evidence type="ECO:0000256" key="1">
    <source>
        <dbReference type="ARBA" id="ARBA00003456"/>
    </source>
</evidence>
<dbReference type="GO" id="GO:0046933">
    <property type="term" value="F:proton-transporting ATP synthase activity, rotational mechanism"/>
    <property type="evidence" value="ECO:0007669"/>
    <property type="project" value="UniProtKB-UniRule"/>
</dbReference>
<keyword evidence="9 12" id="KW-0472">Membrane</keyword>
<evidence type="ECO:0000256" key="2">
    <source>
        <dbReference type="ARBA" id="ARBA00004170"/>
    </source>
</evidence>
<dbReference type="PRINTS" id="PR00126">
    <property type="entry name" value="ATPASEGAMMA"/>
</dbReference>
<dbReference type="Gene3D" id="1.10.287.80">
    <property type="entry name" value="ATP synthase, gamma subunit, helix hairpin domain"/>
    <property type="match status" value="2"/>
</dbReference>
<dbReference type="InterPro" id="IPR000131">
    <property type="entry name" value="ATP_synth_F1_gsu"/>
</dbReference>
<gene>
    <name evidence="12 13" type="primary">atpG</name>
    <name evidence="13" type="ORF">G3I67_13190</name>
</gene>
<accession>A0A6B2R246</accession>
<evidence type="ECO:0000256" key="9">
    <source>
        <dbReference type="ARBA" id="ARBA00023136"/>
    </source>
</evidence>